<feature type="region of interest" description="Disordered" evidence="9">
    <location>
        <begin position="309"/>
        <end position="356"/>
    </location>
</feature>
<dbReference type="Pfam" id="PF08357">
    <property type="entry name" value="SEFIR"/>
    <property type="match status" value="1"/>
</dbReference>
<keyword evidence="8" id="KW-0325">Glycoprotein</keyword>
<protein>
    <recommendedName>
        <fullName evidence="12">SEFIR domain-containing protein</fullName>
    </recommendedName>
</protein>
<feature type="chain" id="PRO_5044889675" description="SEFIR domain-containing protein" evidence="11">
    <location>
        <begin position="27"/>
        <end position="798"/>
    </location>
</feature>
<keyword evidence="4 11" id="KW-0732">Signal</keyword>
<keyword evidence="7" id="KW-0675">Receptor</keyword>
<evidence type="ECO:0000259" key="12">
    <source>
        <dbReference type="Pfam" id="PF08357"/>
    </source>
</evidence>
<feature type="compositionally biased region" description="Polar residues" evidence="9">
    <location>
        <begin position="338"/>
        <end position="356"/>
    </location>
</feature>
<feature type="transmembrane region" description="Helical" evidence="10">
    <location>
        <begin position="362"/>
        <end position="386"/>
    </location>
</feature>
<dbReference type="InterPro" id="IPR038683">
    <property type="entry name" value="IL17RA/B_FnIII-like_1_sf"/>
</dbReference>
<evidence type="ECO:0000256" key="6">
    <source>
        <dbReference type="ARBA" id="ARBA00023136"/>
    </source>
</evidence>
<feature type="domain" description="SEFIR" evidence="12">
    <location>
        <begin position="408"/>
        <end position="555"/>
    </location>
</feature>
<dbReference type="AlphaFoldDB" id="A0ABD0K2D2"/>
<dbReference type="GO" id="GO:0005886">
    <property type="term" value="C:plasma membrane"/>
    <property type="evidence" value="ECO:0007669"/>
    <property type="project" value="UniProtKB-SubCell"/>
</dbReference>
<keyword evidence="3 10" id="KW-0812">Transmembrane</keyword>
<evidence type="ECO:0000256" key="1">
    <source>
        <dbReference type="ARBA" id="ARBA00004251"/>
    </source>
</evidence>
<evidence type="ECO:0000256" key="10">
    <source>
        <dbReference type="SAM" id="Phobius"/>
    </source>
</evidence>
<evidence type="ECO:0000256" key="3">
    <source>
        <dbReference type="ARBA" id="ARBA00022692"/>
    </source>
</evidence>
<dbReference type="InterPro" id="IPR039465">
    <property type="entry name" value="IL-17_rcpt-like"/>
</dbReference>
<comment type="subcellular location">
    <subcellularLocation>
        <location evidence="1">Cell membrane</location>
        <topology evidence="1">Single-pass type I membrane protein</topology>
    </subcellularLocation>
</comment>
<evidence type="ECO:0000256" key="11">
    <source>
        <dbReference type="SAM" id="SignalP"/>
    </source>
</evidence>
<dbReference type="Gene3D" id="2.60.40.2160">
    <property type="entry name" value="Interleukin-17 receptor A/B, fibronectin-III-like domain 1"/>
    <property type="match status" value="1"/>
</dbReference>
<feature type="compositionally biased region" description="Low complexity" evidence="9">
    <location>
        <begin position="309"/>
        <end position="337"/>
    </location>
</feature>
<dbReference type="EMBL" id="JACVVK020000269">
    <property type="protein sequence ID" value="KAK7481000.1"/>
    <property type="molecule type" value="Genomic_DNA"/>
</dbReference>
<comment type="caution">
    <text evidence="13">The sequence shown here is derived from an EMBL/GenBank/DDBJ whole genome shotgun (WGS) entry which is preliminary data.</text>
</comment>
<accession>A0ABD0K2D2</accession>
<keyword evidence="14" id="KW-1185">Reference proteome</keyword>
<dbReference type="Proteomes" id="UP001519460">
    <property type="component" value="Unassembled WGS sequence"/>
</dbReference>
<dbReference type="Gene3D" id="3.40.50.11530">
    <property type="match status" value="1"/>
</dbReference>
<evidence type="ECO:0000256" key="9">
    <source>
        <dbReference type="SAM" id="MobiDB-lite"/>
    </source>
</evidence>
<evidence type="ECO:0000313" key="13">
    <source>
        <dbReference type="EMBL" id="KAK7481000.1"/>
    </source>
</evidence>
<reference evidence="13 14" key="1">
    <citation type="journal article" date="2023" name="Sci. Data">
        <title>Genome assembly of the Korean intertidal mud-creeper Batillaria attramentaria.</title>
        <authorList>
            <person name="Patra A.K."/>
            <person name="Ho P.T."/>
            <person name="Jun S."/>
            <person name="Lee S.J."/>
            <person name="Kim Y."/>
            <person name="Won Y.J."/>
        </authorList>
    </citation>
    <scope>NUCLEOTIDE SEQUENCE [LARGE SCALE GENOMIC DNA]</scope>
    <source>
        <strain evidence="13">Wonlab-2016</strain>
    </source>
</reference>
<keyword evidence="2" id="KW-1003">Cell membrane</keyword>
<sequence length="798" mass="88798">MARLDDFPVVHVVGLVSLLIVHNALASGGRQCTDTSGGYSFQIFTDTTEVTEFDCLLYGKATCEQFPDKLPGELSNGSSVNKPRDFAVRIFSKMDDVYHQNRICPGLEYSWKVPIDQISRSNTKGYFLRMQQVGSAAAVCRTLELKDLQLNSPKFNFKFKMFPMTSTATYLVDLFSLPPPSEEEVEAGLFQRLVVTLTGCDDLDATLKSAEWTTWIAVGNPKNGTLEIQFGFADKSLNFSFETYTVRLFKNGETNHLNETTVNHVIVNDPYRLDENRCLCNKGPKEHIVGLECWPCKRTITEVFNVTGKPATTTVTPPKTTAASTTAPPGPADTPVTESSTHSDLNPAKSTQRDTVSTSTNAGAVAGAVVGVLALTCVLIGAIFVFRRYQRKRRHIGTKSAPVLRRKRIFLLAAEDHPQHVAAVVKFAEFLRIHCQCDVTFAPLCRPDLRGKIIYCWMAQEIEQADFVVIVTSMAAFRLYQAFQKGQVYKDADLGPEGDLFTPGIQHICGMITLSADVKKVVMVHFEHTVSDYRLPIGALPSSLYLLPKHLGDFLKHVHGLGHYSSALSKVLPLQCDIAQLQEGNDWLTAIQEAKTFERRYPDWFDEKFGKASEVTKLPSAQPLLTTQESGFYSNEGGSIGSRNSAEFQRKLSSVSMGVEGLVSDFDNRERHEPVFTKDDFIEPSMVFSTYTVPPGSTFAGLEMPDEIDDRGSTTSERLRRLNQRYEMVRVEESGGFEATQVPVHEEPSIEDQMRSLNARNEHVHFAPPQVQRVFIFNHQDGVDMEGDCVSISSAQSV</sequence>
<dbReference type="PANTHER" id="PTHR15583">
    <property type="entry name" value="INTERLEUKIN-17 RECEPTOR"/>
    <property type="match status" value="1"/>
</dbReference>
<evidence type="ECO:0000313" key="14">
    <source>
        <dbReference type="Proteomes" id="UP001519460"/>
    </source>
</evidence>
<evidence type="ECO:0000256" key="8">
    <source>
        <dbReference type="ARBA" id="ARBA00023180"/>
    </source>
</evidence>
<evidence type="ECO:0000256" key="5">
    <source>
        <dbReference type="ARBA" id="ARBA00022989"/>
    </source>
</evidence>
<dbReference type="InterPro" id="IPR013568">
    <property type="entry name" value="SEFIR_dom"/>
</dbReference>
<keyword evidence="6 10" id="KW-0472">Membrane</keyword>
<evidence type="ECO:0000256" key="2">
    <source>
        <dbReference type="ARBA" id="ARBA00022475"/>
    </source>
</evidence>
<feature type="signal peptide" evidence="11">
    <location>
        <begin position="1"/>
        <end position="26"/>
    </location>
</feature>
<dbReference type="PANTHER" id="PTHR15583:SF7">
    <property type="entry name" value="INTERLEUKIN CYTOKINE RECEPTOR-RELATED PROTEIN 2"/>
    <property type="match status" value="1"/>
</dbReference>
<organism evidence="13 14">
    <name type="scientific">Batillaria attramentaria</name>
    <dbReference type="NCBI Taxonomy" id="370345"/>
    <lineage>
        <taxon>Eukaryota</taxon>
        <taxon>Metazoa</taxon>
        <taxon>Spiralia</taxon>
        <taxon>Lophotrochozoa</taxon>
        <taxon>Mollusca</taxon>
        <taxon>Gastropoda</taxon>
        <taxon>Caenogastropoda</taxon>
        <taxon>Sorbeoconcha</taxon>
        <taxon>Cerithioidea</taxon>
        <taxon>Batillariidae</taxon>
        <taxon>Batillaria</taxon>
    </lineage>
</organism>
<gene>
    <name evidence="13" type="ORF">BaRGS_00027719</name>
</gene>
<keyword evidence="5 10" id="KW-1133">Transmembrane helix</keyword>
<evidence type="ECO:0000256" key="7">
    <source>
        <dbReference type="ARBA" id="ARBA00023170"/>
    </source>
</evidence>
<evidence type="ECO:0000256" key="4">
    <source>
        <dbReference type="ARBA" id="ARBA00022729"/>
    </source>
</evidence>
<proteinExistence type="predicted"/>
<name>A0ABD0K2D2_9CAEN</name>